<feature type="transmembrane region" description="Helical" evidence="1">
    <location>
        <begin position="300"/>
        <end position="324"/>
    </location>
</feature>
<feature type="transmembrane region" description="Helical" evidence="1">
    <location>
        <begin position="238"/>
        <end position="255"/>
    </location>
</feature>
<feature type="transmembrane region" description="Helical" evidence="1">
    <location>
        <begin position="143"/>
        <end position="161"/>
    </location>
</feature>
<reference evidence="3" key="1">
    <citation type="submission" date="2022-12" db="EMBL/GenBank/DDBJ databases">
        <title>NDM-1 containing novel ST 2018 Pseudenterobacter timonensis.</title>
        <authorList>
            <person name="Halder G."/>
            <person name="Mandal S."/>
            <person name="Dutta S."/>
        </authorList>
    </citation>
    <scope>NUCLEOTIDE SEQUENCE</scope>
    <source>
        <strain evidence="3">CNCI147</strain>
    </source>
</reference>
<dbReference type="Proteomes" id="UP001248822">
    <property type="component" value="Unassembled WGS sequence"/>
</dbReference>
<accession>A0AAE4IV72</accession>
<name>A0AAE4IV72_9ENTR</name>
<feature type="transmembrane region" description="Helical" evidence="1">
    <location>
        <begin position="70"/>
        <end position="92"/>
    </location>
</feature>
<keyword evidence="1" id="KW-0812">Transmembrane</keyword>
<dbReference type="GO" id="GO:0016747">
    <property type="term" value="F:acyltransferase activity, transferring groups other than amino-acyl groups"/>
    <property type="evidence" value="ECO:0007669"/>
    <property type="project" value="InterPro"/>
</dbReference>
<evidence type="ECO:0000256" key="1">
    <source>
        <dbReference type="SAM" id="Phobius"/>
    </source>
</evidence>
<feature type="domain" description="Acyltransferase 3" evidence="2">
    <location>
        <begin position="4"/>
        <end position="312"/>
    </location>
</feature>
<keyword evidence="1" id="KW-0472">Membrane</keyword>
<protein>
    <submittedName>
        <fullName evidence="3">Acyltransferase</fullName>
    </submittedName>
</protein>
<evidence type="ECO:0000313" key="4">
    <source>
        <dbReference type="Proteomes" id="UP001248822"/>
    </source>
</evidence>
<dbReference type="EMBL" id="JAQGEC010000008">
    <property type="protein sequence ID" value="MDR9890694.1"/>
    <property type="molecule type" value="Genomic_DNA"/>
</dbReference>
<evidence type="ECO:0000313" key="3">
    <source>
        <dbReference type="EMBL" id="MDR9890694.1"/>
    </source>
</evidence>
<proteinExistence type="predicted"/>
<evidence type="ECO:0000259" key="2">
    <source>
        <dbReference type="Pfam" id="PF01757"/>
    </source>
</evidence>
<feature type="transmembrane region" description="Helical" evidence="1">
    <location>
        <begin position="167"/>
        <end position="189"/>
    </location>
</feature>
<gene>
    <name evidence="3" type="ORF">O7047_10660</name>
</gene>
<keyword evidence="1" id="KW-1133">Transmembrane helix</keyword>
<feature type="transmembrane region" description="Helical" evidence="1">
    <location>
        <begin position="267"/>
        <end position="288"/>
    </location>
</feature>
<dbReference type="Pfam" id="PF01757">
    <property type="entry name" value="Acyl_transf_3"/>
    <property type="match status" value="1"/>
</dbReference>
<feature type="transmembrane region" description="Helical" evidence="1">
    <location>
        <begin position="201"/>
        <end position="226"/>
    </location>
</feature>
<dbReference type="RefSeq" id="WP_310826141.1">
    <property type="nucleotide sequence ID" value="NZ_JAQGEC010000008.1"/>
</dbReference>
<dbReference type="InterPro" id="IPR002656">
    <property type="entry name" value="Acyl_transf_3_dom"/>
</dbReference>
<keyword evidence="3" id="KW-0012">Acyltransferase</keyword>
<dbReference type="AlphaFoldDB" id="A0AAE4IV72"/>
<comment type="caution">
    <text evidence="3">The sequence shown here is derived from an EMBL/GenBank/DDBJ whole genome shotgun (WGS) entry which is preliminary data.</text>
</comment>
<organism evidence="3 4">
    <name type="scientific">Pseudenterobacter timonensis</name>
    <dbReference type="NCBI Taxonomy" id="1755099"/>
    <lineage>
        <taxon>Bacteria</taxon>
        <taxon>Pseudomonadati</taxon>
        <taxon>Pseudomonadota</taxon>
        <taxon>Gammaproteobacteria</taxon>
        <taxon>Enterobacterales</taxon>
        <taxon>Enterobacteriaceae</taxon>
        <taxon>Pseudenterobacter</taxon>
    </lineage>
</organism>
<sequence>MRIDKIDFLRFLGLSLIILAHVQPPLWLAQLRNFDVPLMFMVMGMSFCVTEHRHSNRIKYINSRFRRLVLPTWIFFAAFFLINEIISFIFNIKDFTYNRSIIITSFALSSGLGYVWVIRLFFIISVIATFIPPKLYTLNLKAILTISASFLLINSQLIPLYNGIDKLSIYILLGTYISNSLSYTLAFIIGYKIASTDHKELLPPTIICGLLFSAMTAYYIITLGAFNPTQSDKYPPGIYYMSYATFMIFVVYLLSNKAVLLLKVLRLWQVVSFISQNSIWIYLWHIPFIIMCQKIGSHYLISYVLTYTLATIMVKLQVSIVALINAKNKNKSFQKTFLSIFTG</sequence>
<keyword evidence="3" id="KW-0808">Transferase</keyword>